<evidence type="ECO:0000256" key="1">
    <source>
        <dbReference type="ARBA" id="ARBA00001974"/>
    </source>
</evidence>
<proteinExistence type="inferred from homology"/>
<evidence type="ECO:0000256" key="6">
    <source>
        <dbReference type="ARBA" id="ARBA00023002"/>
    </source>
</evidence>
<dbReference type="GO" id="GO:0004499">
    <property type="term" value="F:N,N-dimethylaniline monooxygenase activity"/>
    <property type="evidence" value="ECO:0007669"/>
    <property type="project" value="InterPro"/>
</dbReference>
<keyword evidence="3 8" id="KW-0285">Flavoprotein</keyword>
<comment type="cofactor">
    <cofactor evidence="1 8">
        <name>FAD</name>
        <dbReference type="ChEBI" id="CHEBI:57692"/>
    </cofactor>
</comment>
<dbReference type="InterPro" id="IPR020946">
    <property type="entry name" value="Flavin_mOase-like"/>
</dbReference>
<evidence type="ECO:0000256" key="2">
    <source>
        <dbReference type="ARBA" id="ARBA00009183"/>
    </source>
</evidence>
<evidence type="ECO:0000313" key="10">
    <source>
        <dbReference type="Proteomes" id="UP000701853"/>
    </source>
</evidence>
<gene>
    <name evidence="9" type="ORF">CXB51_030240</name>
</gene>
<evidence type="ECO:0000256" key="7">
    <source>
        <dbReference type="ARBA" id="ARBA00023033"/>
    </source>
</evidence>
<keyword evidence="7 8" id="KW-0503">Monooxygenase</keyword>
<dbReference type="InterPro" id="IPR050346">
    <property type="entry name" value="FMO-like"/>
</dbReference>
<dbReference type="AlphaFoldDB" id="A0A8J6CM37"/>
<accession>A0A8J6CM37</accession>
<protein>
    <recommendedName>
        <fullName evidence="8">Flavin-containing monooxygenase</fullName>
        <ecNumber evidence="8">1.-.-.-</ecNumber>
    </recommendedName>
</protein>
<dbReference type="Proteomes" id="UP000701853">
    <property type="component" value="Chromosome 11"/>
</dbReference>
<evidence type="ECO:0000256" key="4">
    <source>
        <dbReference type="ARBA" id="ARBA00022827"/>
    </source>
</evidence>
<organism evidence="9 10">
    <name type="scientific">Gossypium anomalum</name>
    <dbReference type="NCBI Taxonomy" id="47600"/>
    <lineage>
        <taxon>Eukaryota</taxon>
        <taxon>Viridiplantae</taxon>
        <taxon>Streptophyta</taxon>
        <taxon>Embryophyta</taxon>
        <taxon>Tracheophyta</taxon>
        <taxon>Spermatophyta</taxon>
        <taxon>Magnoliopsida</taxon>
        <taxon>eudicotyledons</taxon>
        <taxon>Gunneridae</taxon>
        <taxon>Pentapetalae</taxon>
        <taxon>rosids</taxon>
        <taxon>malvids</taxon>
        <taxon>Malvales</taxon>
        <taxon>Malvaceae</taxon>
        <taxon>Malvoideae</taxon>
        <taxon>Gossypium</taxon>
    </lineage>
</organism>
<dbReference type="Pfam" id="PF00743">
    <property type="entry name" value="FMO-like"/>
    <property type="match status" value="2"/>
</dbReference>
<dbReference type="PIRSF" id="PIRSF000332">
    <property type="entry name" value="FMO"/>
    <property type="match status" value="1"/>
</dbReference>
<keyword evidence="4 8" id="KW-0274">FAD</keyword>
<dbReference type="InterPro" id="IPR036188">
    <property type="entry name" value="FAD/NAD-bd_sf"/>
</dbReference>
<keyword evidence="6 8" id="KW-0560">Oxidoreductase</keyword>
<dbReference type="OrthoDB" id="976468at2759"/>
<dbReference type="GO" id="GO:0050661">
    <property type="term" value="F:NADP binding"/>
    <property type="evidence" value="ECO:0007669"/>
    <property type="project" value="InterPro"/>
</dbReference>
<keyword evidence="10" id="KW-1185">Reference proteome</keyword>
<comment type="caution">
    <text evidence="9">The sequence shown here is derived from an EMBL/GenBank/DDBJ whole genome shotgun (WGS) entry which is preliminary data.</text>
</comment>
<dbReference type="FunFam" id="3.50.50.60:FF:000138">
    <property type="entry name" value="Flavin-containing monooxygenase"/>
    <property type="match status" value="1"/>
</dbReference>
<dbReference type="EMBL" id="JAHUZN010000011">
    <property type="protein sequence ID" value="KAG8477354.1"/>
    <property type="molecule type" value="Genomic_DNA"/>
</dbReference>
<evidence type="ECO:0000313" key="9">
    <source>
        <dbReference type="EMBL" id="KAG8477354.1"/>
    </source>
</evidence>
<dbReference type="PANTHER" id="PTHR23023">
    <property type="entry name" value="DIMETHYLANILINE MONOOXYGENASE"/>
    <property type="match status" value="1"/>
</dbReference>
<evidence type="ECO:0000256" key="3">
    <source>
        <dbReference type="ARBA" id="ARBA00022630"/>
    </source>
</evidence>
<evidence type="ECO:0000256" key="5">
    <source>
        <dbReference type="ARBA" id="ARBA00022857"/>
    </source>
</evidence>
<dbReference type="InterPro" id="IPR000960">
    <property type="entry name" value="Flavin_mOase"/>
</dbReference>
<evidence type="ECO:0000256" key="8">
    <source>
        <dbReference type="RuleBase" id="RU361177"/>
    </source>
</evidence>
<name>A0A8J6CM37_9ROSI</name>
<dbReference type="EC" id="1.-.-.-" evidence="8"/>
<dbReference type="Gene3D" id="3.50.50.60">
    <property type="entry name" value="FAD/NAD(P)-binding domain"/>
    <property type="match status" value="3"/>
</dbReference>
<comment type="similarity">
    <text evidence="2 8">Belongs to the FMO family.</text>
</comment>
<dbReference type="PRINTS" id="PR00370">
    <property type="entry name" value="FMOXYGENASE"/>
</dbReference>
<dbReference type="GO" id="GO:0050660">
    <property type="term" value="F:flavin adenine dinucleotide binding"/>
    <property type="evidence" value="ECO:0007669"/>
    <property type="project" value="InterPro"/>
</dbReference>
<dbReference type="SUPFAM" id="SSF51905">
    <property type="entry name" value="FAD/NAD(P)-binding domain"/>
    <property type="match status" value="2"/>
</dbReference>
<keyword evidence="5" id="KW-0521">NADP</keyword>
<reference evidence="9 10" key="1">
    <citation type="journal article" date="2021" name="bioRxiv">
        <title>The Gossypium anomalum genome as a resource for cotton improvement and evolutionary analysis of hybrid incompatibility.</title>
        <authorList>
            <person name="Grover C.E."/>
            <person name="Yuan D."/>
            <person name="Arick M.A."/>
            <person name="Miller E.R."/>
            <person name="Hu G."/>
            <person name="Peterson D.G."/>
            <person name="Wendel J.F."/>
            <person name="Udall J.A."/>
        </authorList>
    </citation>
    <scope>NUCLEOTIDE SEQUENCE [LARGE SCALE GENOMIC DNA]</scope>
    <source>
        <strain evidence="9">JFW-Udall</strain>
        <tissue evidence="9">Leaf</tissue>
    </source>
</reference>
<sequence length="479" mass="54688">MGQSYNVAVIGAGAAGLVTARELQREGHRVTVFEKANKVGGTWLYDSRVESDLLGLDPNREIVHSSLYKSLRTNLPRQVMSFMDYPFVKRESGDRRPFPGHEEVLRFLQDFARDFGLMELIRFGHEVIRVELVDEVSHEWVVESRTRETESRWESKEEVFEAVVICNGKNTEPKVAEFPGRDTWPGLQMHSHNYRTPEQFKNKIVVLIGNGPSAKDILKEISPLAKQVHLAFRGSDIMLINLKIYDNAWPHSPIECAHEDGKVVFQDGSIVEAEVIIHCTGYKFHLPFLKSNGIVTVDDNRVGPLYKHIFPPSLAPWLSFVGINYRVSFYLPFDQNVSWELNVTSEQEVAVSSPNAMSHPSEFCSNALVFRVIELQAIWVAKVLSGKVKLPTQEAMAASVEEFYEQMEKAGLPKYHTHSLQNDEGEYVSWLAAQSDIRPPKSWEEIRFFSFVKGIFGHGENFRETWDVDKWIQEIESSD</sequence>